<gene>
    <name evidence="1" type="ORF">GR303_07395</name>
</gene>
<name>A0ABW9YVT3_9HYPH</name>
<evidence type="ECO:0000313" key="2">
    <source>
        <dbReference type="Proteomes" id="UP000818323"/>
    </source>
</evidence>
<proteinExistence type="predicted"/>
<evidence type="ECO:0000313" key="1">
    <source>
        <dbReference type="EMBL" id="NBJ24178.1"/>
    </source>
</evidence>
<dbReference type="RefSeq" id="WP_161722575.1">
    <property type="nucleotide sequence ID" value="NZ_JAAAXI010000004.1"/>
</dbReference>
<dbReference type="Proteomes" id="UP000818323">
    <property type="component" value="Unassembled WGS sequence"/>
</dbReference>
<organism evidence="1 2">
    <name type="scientific">Microvirga arsenatis</name>
    <dbReference type="NCBI Taxonomy" id="2692265"/>
    <lineage>
        <taxon>Bacteria</taxon>
        <taxon>Pseudomonadati</taxon>
        <taxon>Pseudomonadota</taxon>
        <taxon>Alphaproteobacteria</taxon>
        <taxon>Hyphomicrobiales</taxon>
        <taxon>Methylobacteriaceae</taxon>
        <taxon>Microvirga</taxon>
    </lineage>
</organism>
<keyword evidence="2" id="KW-1185">Reference proteome</keyword>
<reference evidence="1 2" key="1">
    <citation type="submission" date="2020-01" db="EMBL/GenBank/DDBJ databases">
        <title>Microvirga sp. nov., an arsenate reduction bacterium isolated from Tibet hotspring sediments.</title>
        <authorList>
            <person name="Yuan C.-G."/>
        </authorList>
    </citation>
    <scope>NUCLEOTIDE SEQUENCE [LARGE SCALE GENOMIC DNA]</scope>
    <source>
        <strain evidence="1 2">SYSU G3D203</strain>
    </source>
</reference>
<protein>
    <submittedName>
        <fullName evidence="1">Uncharacterized protein</fullName>
    </submittedName>
</protein>
<dbReference type="EMBL" id="JAAAXJ010000003">
    <property type="protein sequence ID" value="NBJ24178.1"/>
    <property type="molecule type" value="Genomic_DNA"/>
</dbReference>
<accession>A0ABW9YVT3</accession>
<sequence>MSVDMYEERFREELEKLPRFVPDDSRVSLVWNHKIPAWRALFTSLCLYGHSMGYRLPSFEDFFRYCESAYTKRHPNSNYYSRFFEDPLLAGMRQRISAWYESGMAEAYLYACLVEAVEDKSKAGLVLYDPRADWKLKADMIVIINHRPLRVSAFFSERSERPNIEARRDKVERIRKINTTESSHWNNRELSAMQPFEIARADTDLQVVNGVRLFSLAAINSLFESLYKEARIDGWLFP</sequence>
<comment type="caution">
    <text evidence="1">The sequence shown here is derived from an EMBL/GenBank/DDBJ whole genome shotgun (WGS) entry which is preliminary data.</text>
</comment>